<evidence type="ECO:0000313" key="2">
    <source>
        <dbReference type="Proteomes" id="UP000765509"/>
    </source>
</evidence>
<dbReference type="EMBL" id="AVOT02065385">
    <property type="protein sequence ID" value="MBW0557489.1"/>
    <property type="molecule type" value="Genomic_DNA"/>
</dbReference>
<name>A0A9Q3J8H8_9BASI</name>
<gene>
    <name evidence="1" type="ORF">O181_097204</name>
</gene>
<protein>
    <submittedName>
        <fullName evidence="1">Uncharacterized protein</fullName>
    </submittedName>
</protein>
<dbReference type="Proteomes" id="UP000765509">
    <property type="component" value="Unassembled WGS sequence"/>
</dbReference>
<comment type="caution">
    <text evidence="1">The sequence shown here is derived from an EMBL/GenBank/DDBJ whole genome shotgun (WGS) entry which is preliminary data.</text>
</comment>
<keyword evidence="2" id="KW-1185">Reference proteome</keyword>
<proteinExistence type="predicted"/>
<evidence type="ECO:0000313" key="1">
    <source>
        <dbReference type="EMBL" id="MBW0557489.1"/>
    </source>
</evidence>
<accession>A0A9Q3J8H8</accession>
<dbReference type="AlphaFoldDB" id="A0A9Q3J8H8"/>
<reference evidence="1" key="1">
    <citation type="submission" date="2021-03" db="EMBL/GenBank/DDBJ databases">
        <title>Draft genome sequence of rust myrtle Austropuccinia psidii MF-1, a brazilian biotype.</title>
        <authorList>
            <person name="Quecine M.C."/>
            <person name="Pachon D.M.R."/>
            <person name="Bonatelli M.L."/>
            <person name="Correr F.H."/>
            <person name="Franceschini L.M."/>
            <person name="Leite T.F."/>
            <person name="Margarido G.R.A."/>
            <person name="Almeida C.A."/>
            <person name="Ferrarezi J.A."/>
            <person name="Labate C.A."/>
        </authorList>
    </citation>
    <scope>NUCLEOTIDE SEQUENCE</scope>
    <source>
        <strain evidence="1">MF-1</strain>
    </source>
</reference>
<organism evidence="1 2">
    <name type="scientific">Austropuccinia psidii MF-1</name>
    <dbReference type="NCBI Taxonomy" id="1389203"/>
    <lineage>
        <taxon>Eukaryota</taxon>
        <taxon>Fungi</taxon>
        <taxon>Dikarya</taxon>
        <taxon>Basidiomycota</taxon>
        <taxon>Pucciniomycotina</taxon>
        <taxon>Pucciniomycetes</taxon>
        <taxon>Pucciniales</taxon>
        <taxon>Sphaerophragmiaceae</taxon>
        <taxon>Austropuccinia</taxon>
    </lineage>
</organism>
<sequence length="92" mass="10426">MIDLLYTYKSAFANEKEPLGAIIGHEEYIILNVEKTYTPLLRRTAHPASQRAREGLEAHIQESMDLGVLSKVGNNEQVEITTPVIRSWHHGK</sequence>